<dbReference type="AlphaFoldDB" id="A0A315VNC0"/>
<gene>
    <name evidence="1" type="ORF">CCH79_00020346</name>
</gene>
<reference evidence="1 2" key="1">
    <citation type="journal article" date="2018" name="G3 (Bethesda)">
        <title>A High-Quality Reference Genome for the Invasive Mosquitofish Gambusia affinis Using a Chicago Library.</title>
        <authorList>
            <person name="Hoffberg S.L."/>
            <person name="Troendle N.J."/>
            <person name="Glenn T.C."/>
            <person name="Mahmud O."/>
            <person name="Louha S."/>
            <person name="Chalopin D."/>
            <person name="Bennetzen J.L."/>
            <person name="Mauricio R."/>
        </authorList>
    </citation>
    <scope>NUCLEOTIDE SEQUENCE [LARGE SCALE GENOMIC DNA]</scope>
    <source>
        <strain evidence="1">NE01/NJP1002.9</strain>
        <tissue evidence="1">Muscle</tissue>
    </source>
</reference>
<organism evidence="1 2">
    <name type="scientific">Gambusia affinis</name>
    <name type="common">Western mosquitofish</name>
    <name type="synonym">Heterandria affinis</name>
    <dbReference type="NCBI Taxonomy" id="33528"/>
    <lineage>
        <taxon>Eukaryota</taxon>
        <taxon>Metazoa</taxon>
        <taxon>Chordata</taxon>
        <taxon>Craniata</taxon>
        <taxon>Vertebrata</taxon>
        <taxon>Euteleostomi</taxon>
        <taxon>Actinopterygii</taxon>
        <taxon>Neopterygii</taxon>
        <taxon>Teleostei</taxon>
        <taxon>Neoteleostei</taxon>
        <taxon>Acanthomorphata</taxon>
        <taxon>Ovalentaria</taxon>
        <taxon>Atherinomorphae</taxon>
        <taxon>Cyprinodontiformes</taxon>
        <taxon>Poeciliidae</taxon>
        <taxon>Poeciliinae</taxon>
        <taxon>Gambusia</taxon>
    </lineage>
</organism>
<dbReference type="InterPro" id="IPR036397">
    <property type="entry name" value="RNaseH_sf"/>
</dbReference>
<dbReference type="EMBL" id="NHOQ01001930">
    <property type="protein sequence ID" value="PWA20727.1"/>
    <property type="molecule type" value="Genomic_DNA"/>
</dbReference>
<dbReference type="PANTHER" id="PTHR47331:SF2">
    <property type="match status" value="1"/>
</dbReference>
<dbReference type="PANTHER" id="PTHR47331">
    <property type="entry name" value="PHD-TYPE DOMAIN-CONTAINING PROTEIN"/>
    <property type="match status" value="1"/>
</dbReference>
<dbReference type="Gene3D" id="3.30.420.10">
    <property type="entry name" value="Ribonuclease H-like superfamily/Ribonuclease H"/>
    <property type="match status" value="1"/>
</dbReference>
<dbReference type="GO" id="GO:0003676">
    <property type="term" value="F:nucleic acid binding"/>
    <property type="evidence" value="ECO:0007669"/>
    <property type="project" value="InterPro"/>
</dbReference>
<sequence length="243" mass="27115">MPQNEASTSVLTTRTPAPVSVQKNAFPDEYTSLQANQIVHSSSSIVTLDPYMDEGVIEGVKEAASNMLHWTKNPIILPSKHHVSKLLVLHYHTMIVHQGRQFTESAIRQAGLWMQKTGLVCYPPLHNVKETQGKTRDSEDETQYLSSIFACRVKRVRPLVSGYLTHTRRSSKKGVHIEVIESMDTSSCINPIHRFFAIQGTAKKKMRSDRGTNFIAASVELGMTQASKNPLNIVNYLHANGCT</sequence>
<dbReference type="Proteomes" id="UP000250572">
    <property type="component" value="Unassembled WGS sequence"/>
</dbReference>
<evidence type="ECO:0000313" key="2">
    <source>
        <dbReference type="Proteomes" id="UP000250572"/>
    </source>
</evidence>
<proteinExistence type="predicted"/>
<comment type="caution">
    <text evidence="1">The sequence shown here is derived from an EMBL/GenBank/DDBJ whole genome shotgun (WGS) entry which is preliminary data.</text>
</comment>
<keyword evidence="2" id="KW-1185">Reference proteome</keyword>
<evidence type="ECO:0000313" key="1">
    <source>
        <dbReference type="EMBL" id="PWA20727.1"/>
    </source>
</evidence>
<name>A0A315VNC0_GAMAF</name>
<accession>A0A315VNC0</accession>
<evidence type="ECO:0008006" key="3">
    <source>
        <dbReference type="Google" id="ProtNLM"/>
    </source>
</evidence>
<protein>
    <recommendedName>
        <fullName evidence="3">Integrase catalytic domain-containing protein</fullName>
    </recommendedName>
</protein>